<dbReference type="PANTHER" id="PTHR39181:SF1">
    <property type="entry name" value="TYROSINE-PROTEIN PHOSPHATASE YWQE"/>
    <property type="match status" value="1"/>
</dbReference>
<dbReference type="GO" id="GO:0004725">
    <property type="term" value="F:protein tyrosine phosphatase activity"/>
    <property type="evidence" value="ECO:0007669"/>
    <property type="project" value="UniProtKB-EC"/>
</dbReference>
<dbReference type="PIRSF" id="PIRSF016557">
    <property type="entry name" value="Caps_synth_CpsB"/>
    <property type="match status" value="1"/>
</dbReference>
<dbReference type="EMBL" id="CP018477">
    <property type="protein sequence ID" value="ASV73336.1"/>
    <property type="molecule type" value="Genomic_DNA"/>
</dbReference>
<dbReference type="KEGG" id="ttf:THTE_0734"/>
<dbReference type="SUPFAM" id="SSF51556">
    <property type="entry name" value="Metallo-dependent hydrolases"/>
    <property type="match status" value="1"/>
</dbReference>
<proteinExistence type="inferred from homology"/>
<dbReference type="PANTHER" id="PTHR39181">
    <property type="entry name" value="TYROSINE-PROTEIN PHOSPHATASE YWQE"/>
    <property type="match status" value="1"/>
</dbReference>
<evidence type="ECO:0000256" key="4">
    <source>
        <dbReference type="ARBA" id="ARBA00051722"/>
    </source>
</evidence>
<evidence type="ECO:0000313" key="5">
    <source>
        <dbReference type="EMBL" id="ASV73336.1"/>
    </source>
</evidence>
<comment type="similarity">
    <text evidence="1">Belongs to the metallo-dependent hydrolases superfamily. CpsB/CapC family.</text>
</comment>
<dbReference type="InterPro" id="IPR032466">
    <property type="entry name" value="Metal_Hydrolase"/>
</dbReference>
<sequence>MGHAGSLPPGWVDIHCHILPELDDGPPNWDQALAMARLAVREGTAWIVATPHQRGRYQQNTPAVIASRCEELRRRLREAAIPLEIFTGADVRIDEGLVESVKRGEVSTVGTGRYVLLELPHDIYLPLDSLLRELKRVGVTGILTHPERNTALLRHPEKLEEVLSAGALLQLTAGSLTGAFGPAVRQFAEELLLTGRVHVVASDGHGVRGRPPTMGEATRHIARRLGRDAADILCRRNPARIVQGMPVQSLERVEAAEPFWRRAWRRLAG</sequence>
<dbReference type="GO" id="GO:0045227">
    <property type="term" value="P:capsule polysaccharide biosynthetic process"/>
    <property type="evidence" value="ECO:0007669"/>
    <property type="project" value="UniProtKB-UniPathway"/>
</dbReference>
<gene>
    <name evidence="5" type="ORF">THTE_0734</name>
</gene>
<evidence type="ECO:0000256" key="2">
    <source>
        <dbReference type="ARBA" id="ARBA00013064"/>
    </source>
</evidence>
<keyword evidence="6" id="KW-1185">Reference proteome</keyword>
<evidence type="ECO:0000313" key="6">
    <source>
        <dbReference type="Proteomes" id="UP000215086"/>
    </source>
</evidence>
<protein>
    <recommendedName>
        <fullName evidence="2">protein-tyrosine-phosphatase</fullName>
        <ecNumber evidence="2">3.1.3.48</ecNumber>
    </recommendedName>
</protein>
<accession>A0A286RBK4</accession>
<dbReference type="RefSeq" id="WP_095413970.1">
    <property type="nucleotide sequence ID" value="NZ_CP018477.1"/>
</dbReference>
<dbReference type="UniPathway" id="UPA00934"/>
<name>A0A286RBK4_9BACT</name>
<dbReference type="GO" id="GO:0030145">
    <property type="term" value="F:manganese ion binding"/>
    <property type="evidence" value="ECO:0007669"/>
    <property type="project" value="InterPro"/>
</dbReference>
<evidence type="ECO:0000256" key="1">
    <source>
        <dbReference type="ARBA" id="ARBA00005750"/>
    </source>
</evidence>
<organism evidence="5 6">
    <name type="scientific">Thermogutta terrifontis</name>
    <dbReference type="NCBI Taxonomy" id="1331910"/>
    <lineage>
        <taxon>Bacteria</taxon>
        <taxon>Pseudomonadati</taxon>
        <taxon>Planctomycetota</taxon>
        <taxon>Planctomycetia</taxon>
        <taxon>Pirellulales</taxon>
        <taxon>Thermoguttaceae</taxon>
        <taxon>Thermogutta</taxon>
    </lineage>
</organism>
<dbReference type="Gene3D" id="3.20.20.140">
    <property type="entry name" value="Metal-dependent hydrolases"/>
    <property type="match status" value="1"/>
</dbReference>
<dbReference type="OrthoDB" id="9788539at2"/>
<keyword evidence="3 5" id="KW-0378">Hydrolase</keyword>
<dbReference type="AlphaFoldDB" id="A0A286RBK4"/>
<evidence type="ECO:0000256" key="3">
    <source>
        <dbReference type="ARBA" id="ARBA00022801"/>
    </source>
</evidence>
<dbReference type="EC" id="3.1.3.48" evidence="2"/>
<comment type="catalytic activity">
    <reaction evidence="4">
        <text>O-phospho-L-tyrosyl-[protein] + H2O = L-tyrosyl-[protein] + phosphate</text>
        <dbReference type="Rhea" id="RHEA:10684"/>
        <dbReference type="Rhea" id="RHEA-COMP:10136"/>
        <dbReference type="Rhea" id="RHEA-COMP:20101"/>
        <dbReference type="ChEBI" id="CHEBI:15377"/>
        <dbReference type="ChEBI" id="CHEBI:43474"/>
        <dbReference type="ChEBI" id="CHEBI:46858"/>
        <dbReference type="ChEBI" id="CHEBI:61978"/>
        <dbReference type="EC" id="3.1.3.48"/>
    </reaction>
</comment>
<dbReference type="Proteomes" id="UP000215086">
    <property type="component" value="Chromosome"/>
</dbReference>
<dbReference type="Pfam" id="PF19567">
    <property type="entry name" value="CpsB_CapC"/>
    <property type="match status" value="1"/>
</dbReference>
<dbReference type="InterPro" id="IPR016667">
    <property type="entry name" value="Caps_polysacc_synth_CpsB/CapC"/>
</dbReference>
<reference evidence="5 6" key="1">
    <citation type="journal article" name="Front. Microbiol.">
        <title>Sugar Metabolism of the First Thermophilic Planctomycete Thermogutta terrifontis: Comparative Genomic and Transcriptomic Approaches.</title>
        <authorList>
            <person name="Elcheninov A.G."/>
            <person name="Menzel P."/>
            <person name="Gudbergsdottir S.R."/>
            <person name="Slesarev A.I."/>
            <person name="Kadnikov V.V."/>
            <person name="Krogh A."/>
            <person name="Bonch-Osmolovskaya E.A."/>
            <person name="Peng X."/>
            <person name="Kublanov I.V."/>
        </authorList>
    </citation>
    <scope>NUCLEOTIDE SEQUENCE [LARGE SCALE GENOMIC DNA]</scope>
    <source>
        <strain evidence="5 6">R1</strain>
    </source>
</reference>